<comment type="function">
    <text evidence="7">Part of the ABC transporter complex PotABCD involved in spermidine/putrescine import. Responsible for energy coupling to the transport system.</text>
</comment>
<dbReference type="PROSITE" id="PS50893">
    <property type="entry name" value="ABC_TRANSPORTER_2"/>
    <property type="match status" value="1"/>
</dbReference>
<sequence length="375" mass="42944">MEVGTLDTILKLVNLVKNFQDEVVIKNISMNIKRGEFLTILGPSGCGKTTTLRMIAGLEEVTSGSILLEGEHIEDREPYELNINTVFQNYALFPHMNVYDNIAYGLKVKKVKKWEIKKRVDEMLNLVQLNNYEKRMPRQLSGGQKQRVAIARALINNPKILLLDEPLGALDFKLRRKMQIELKSLQKKLGITFIYVTHDQEEALNISDRIVIMNRGSIEQIGTAREIYEKPKTKFVASFIGESNLFDSIVENIFEDKALLNTGNFKITVKNKSLHSEDKVCILVRPENIRYSLKNIEGFKLKAVVKENVYLGSNIKTTFLLENGQEITSVNYRKNSDVPEIYKTVFLYWDVEDAIIINFQEKDDESKGGKEVMVS</sequence>
<dbReference type="InterPro" id="IPR008995">
    <property type="entry name" value="Mo/tungstate-bd_C_term_dom"/>
</dbReference>
<evidence type="ECO:0000313" key="10">
    <source>
        <dbReference type="Proteomes" id="UP001623660"/>
    </source>
</evidence>
<dbReference type="InterPro" id="IPR013611">
    <property type="entry name" value="Transp-assoc_OB_typ2"/>
</dbReference>
<evidence type="ECO:0000259" key="8">
    <source>
        <dbReference type="PROSITE" id="PS50893"/>
    </source>
</evidence>
<feature type="domain" description="ABC transporter" evidence="8">
    <location>
        <begin position="10"/>
        <end position="240"/>
    </location>
</feature>
<dbReference type="PROSITE" id="PS00211">
    <property type="entry name" value="ABC_TRANSPORTER_1"/>
    <property type="match status" value="1"/>
</dbReference>
<dbReference type="RefSeq" id="WP_406792456.1">
    <property type="nucleotide sequence ID" value="NZ_JBJHZX010000017.1"/>
</dbReference>
<keyword evidence="2 7" id="KW-1003">Cell membrane</keyword>
<name>A0ABW8SKQ2_9CLOT</name>
<comment type="catalytic activity">
    <reaction evidence="7">
        <text>ATP + H2O + polyamine-[polyamine-binding protein]Side 1 = ADP + phosphate + polyamineSide 2 + [polyamine-binding protein]Side 1.</text>
        <dbReference type="EC" id="7.6.2.11"/>
    </reaction>
</comment>
<comment type="caution">
    <text evidence="9">The sequence shown here is derived from an EMBL/GenBank/DDBJ whole genome shotgun (WGS) entry which is preliminary data.</text>
</comment>
<dbReference type="SUPFAM" id="SSF52540">
    <property type="entry name" value="P-loop containing nucleoside triphosphate hydrolases"/>
    <property type="match status" value="1"/>
</dbReference>
<dbReference type="InterPro" id="IPR050093">
    <property type="entry name" value="ABC_SmlMolc_Importer"/>
</dbReference>
<evidence type="ECO:0000313" key="9">
    <source>
        <dbReference type="EMBL" id="MFL0196346.1"/>
    </source>
</evidence>
<comment type="similarity">
    <text evidence="7">Belongs to the ABC transporter superfamily. Spermidine/putrescine importer (TC 3.A.1.11.1) family.</text>
</comment>
<organism evidence="9 10">
    <name type="scientific">Candidatus Clostridium eludens</name>
    <dbReference type="NCBI Taxonomy" id="3381663"/>
    <lineage>
        <taxon>Bacteria</taxon>
        <taxon>Bacillati</taxon>
        <taxon>Bacillota</taxon>
        <taxon>Clostridia</taxon>
        <taxon>Eubacteriales</taxon>
        <taxon>Clostridiaceae</taxon>
        <taxon>Clostridium</taxon>
    </lineage>
</organism>
<dbReference type="Gene3D" id="3.40.50.300">
    <property type="entry name" value="P-loop containing nucleotide triphosphate hydrolases"/>
    <property type="match status" value="1"/>
</dbReference>
<dbReference type="EMBL" id="JBJHZX010000017">
    <property type="protein sequence ID" value="MFL0196346.1"/>
    <property type="molecule type" value="Genomic_DNA"/>
</dbReference>
<comment type="subunit">
    <text evidence="7">The complex is composed of two ATP-binding proteins (PotA), two transmembrane proteins (PotB and PotC) and a solute-binding protein (PotD).</text>
</comment>
<dbReference type="InterPro" id="IPR017871">
    <property type="entry name" value="ABC_transporter-like_CS"/>
</dbReference>
<dbReference type="Gene3D" id="2.40.50.100">
    <property type="match status" value="1"/>
</dbReference>
<dbReference type="SUPFAM" id="SSF50331">
    <property type="entry name" value="MOP-like"/>
    <property type="match status" value="1"/>
</dbReference>
<keyword evidence="4 7" id="KW-0067">ATP-binding</keyword>
<gene>
    <name evidence="7" type="primary">potA</name>
    <name evidence="9" type="ORF">ACJDU8_12385</name>
</gene>
<dbReference type="InterPro" id="IPR027417">
    <property type="entry name" value="P-loop_NTPase"/>
</dbReference>
<reference evidence="9 10" key="1">
    <citation type="submission" date="2024-11" db="EMBL/GenBank/DDBJ databases">
        <authorList>
            <person name="Heng Y.C."/>
            <person name="Lim A.C.H."/>
            <person name="Lee J.K.Y."/>
            <person name="Kittelmann S."/>
        </authorList>
    </citation>
    <scope>NUCLEOTIDE SEQUENCE [LARGE SCALE GENOMIC DNA]</scope>
    <source>
        <strain evidence="9 10">WILCCON 0269</strain>
    </source>
</reference>
<evidence type="ECO:0000256" key="3">
    <source>
        <dbReference type="ARBA" id="ARBA00022741"/>
    </source>
</evidence>
<accession>A0ABW8SKQ2</accession>
<keyword evidence="3 7" id="KW-0547">Nucleotide-binding</keyword>
<dbReference type="InterPro" id="IPR003593">
    <property type="entry name" value="AAA+_ATPase"/>
</dbReference>
<dbReference type="SMART" id="SM00382">
    <property type="entry name" value="AAA"/>
    <property type="match status" value="1"/>
</dbReference>
<keyword evidence="6 7" id="KW-0472">Membrane</keyword>
<dbReference type="PANTHER" id="PTHR42781:SF4">
    <property type="entry name" value="SPERMIDINE_PUTRESCINE IMPORT ATP-BINDING PROTEIN POTA"/>
    <property type="match status" value="1"/>
</dbReference>
<keyword evidence="1 7" id="KW-0813">Transport</keyword>
<evidence type="ECO:0000256" key="4">
    <source>
        <dbReference type="ARBA" id="ARBA00022840"/>
    </source>
</evidence>
<dbReference type="Proteomes" id="UP001623660">
    <property type="component" value="Unassembled WGS sequence"/>
</dbReference>
<dbReference type="Pfam" id="PF08402">
    <property type="entry name" value="TOBE_2"/>
    <property type="match status" value="1"/>
</dbReference>
<dbReference type="InterPro" id="IPR005893">
    <property type="entry name" value="PotA-like"/>
</dbReference>
<keyword evidence="10" id="KW-1185">Reference proteome</keyword>
<dbReference type="Pfam" id="PF00005">
    <property type="entry name" value="ABC_tran"/>
    <property type="match status" value="1"/>
</dbReference>
<evidence type="ECO:0000256" key="7">
    <source>
        <dbReference type="RuleBase" id="RU364083"/>
    </source>
</evidence>
<dbReference type="NCBIfam" id="TIGR01187">
    <property type="entry name" value="potA"/>
    <property type="match status" value="1"/>
</dbReference>
<dbReference type="InterPro" id="IPR003439">
    <property type="entry name" value="ABC_transporter-like_ATP-bd"/>
</dbReference>
<evidence type="ECO:0000256" key="2">
    <source>
        <dbReference type="ARBA" id="ARBA00022475"/>
    </source>
</evidence>
<keyword evidence="5 7" id="KW-1278">Translocase</keyword>
<evidence type="ECO:0000256" key="6">
    <source>
        <dbReference type="ARBA" id="ARBA00023136"/>
    </source>
</evidence>
<protein>
    <recommendedName>
        <fullName evidence="7">Spermidine/putrescine import ATP-binding protein PotA</fullName>
        <ecNumber evidence="7">7.6.2.11</ecNumber>
    </recommendedName>
</protein>
<evidence type="ECO:0000256" key="5">
    <source>
        <dbReference type="ARBA" id="ARBA00022967"/>
    </source>
</evidence>
<proteinExistence type="inferred from homology"/>
<dbReference type="EC" id="7.6.2.11" evidence="7"/>
<evidence type="ECO:0000256" key="1">
    <source>
        <dbReference type="ARBA" id="ARBA00022448"/>
    </source>
</evidence>
<dbReference type="GO" id="GO:0005524">
    <property type="term" value="F:ATP binding"/>
    <property type="evidence" value="ECO:0007669"/>
    <property type="project" value="UniProtKB-KW"/>
</dbReference>
<dbReference type="PANTHER" id="PTHR42781">
    <property type="entry name" value="SPERMIDINE/PUTRESCINE IMPORT ATP-BINDING PROTEIN POTA"/>
    <property type="match status" value="1"/>
</dbReference>